<name>A0ABV6YZM4_UNCC1</name>
<dbReference type="InterPro" id="IPR035069">
    <property type="entry name" value="TTHA1013/TTHA0281-like"/>
</dbReference>
<evidence type="ECO:0000313" key="1">
    <source>
        <dbReference type="EMBL" id="MFC1851642.1"/>
    </source>
</evidence>
<organism evidence="1 2">
    <name type="scientific">candidate division CSSED10-310 bacterium</name>
    <dbReference type="NCBI Taxonomy" id="2855610"/>
    <lineage>
        <taxon>Bacteria</taxon>
        <taxon>Bacteria division CSSED10-310</taxon>
    </lineage>
</organism>
<dbReference type="EMBL" id="JBHPBY010000211">
    <property type="protein sequence ID" value="MFC1851642.1"/>
    <property type="molecule type" value="Genomic_DNA"/>
</dbReference>
<dbReference type="Gene3D" id="3.30.160.250">
    <property type="match status" value="1"/>
</dbReference>
<evidence type="ECO:0008006" key="3">
    <source>
        <dbReference type="Google" id="ProtNLM"/>
    </source>
</evidence>
<proteinExistence type="predicted"/>
<sequence>MMKYPYLRRLFFDRRDQTWVAVSIDLPGCSAGGETPCEALREFEIAGDAWLEACAATGKPLPRHTSFRSMKKEYNFSNAERGTFYHPDVELQIPIYLDPDVAEFIETLAEKKKTDIEQVVNDLLRKSMSI</sequence>
<dbReference type="Proteomes" id="UP001594351">
    <property type="component" value="Unassembled WGS sequence"/>
</dbReference>
<reference evidence="1 2" key="1">
    <citation type="submission" date="2024-09" db="EMBL/GenBank/DDBJ databases">
        <title>Laminarin stimulates single cell rates of sulfate reduction while oxygen inhibits transcriptomic activity in coastal marine sediment.</title>
        <authorList>
            <person name="Lindsay M."/>
            <person name="Orcutt B."/>
            <person name="Emerson D."/>
            <person name="Stepanauskas R."/>
            <person name="D'Angelo T."/>
        </authorList>
    </citation>
    <scope>NUCLEOTIDE SEQUENCE [LARGE SCALE GENOMIC DNA]</scope>
    <source>
        <strain evidence="1">SAG AM-311-K15</strain>
    </source>
</reference>
<accession>A0ABV6YZM4</accession>
<dbReference type="SUPFAM" id="SSF143100">
    <property type="entry name" value="TTHA1013/TTHA0281-like"/>
    <property type="match status" value="1"/>
</dbReference>
<keyword evidence="2" id="KW-1185">Reference proteome</keyword>
<protein>
    <recommendedName>
        <fullName evidence="3">Type II toxin-antitoxin system HicB family antitoxin</fullName>
    </recommendedName>
</protein>
<gene>
    <name evidence="1" type="ORF">ACFL27_15740</name>
</gene>
<evidence type="ECO:0000313" key="2">
    <source>
        <dbReference type="Proteomes" id="UP001594351"/>
    </source>
</evidence>
<comment type="caution">
    <text evidence="1">The sequence shown here is derived from an EMBL/GenBank/DDBJ whole genome shotgun (WGS) entry which is preliminary data.</text>
</comment>